<protein>
    <recommendedName>
        <fullName evidence="3">BspA family leucine-rich repeat surface protein</fullName>
    </recommendedName>
</protein>
<dbReference type="NCBIfam" id="TIGR02167">
    <property type="entry name" value="Liste_lipo_26"/>
    <property type="match status" value="2"/>
</dbReference>
<name>A0AB34JMR1_PRYPA</name>
<accession>A0AB34JMR1</accession>
<sequence>METVHHTNEHDIVVLFARLLAGGYCPSATLPAAPLARWLRASGPQMIITDANIYLARDAWLADPAETAQTYGNISDWNTSLVTNMSYLFCAYAPRSACNTNASTFNDDISRWDTSSVTDMSWMFRSATSFNQPLSFNTSSVTDMSCTRVAARGVDVRWECAWGGRRRGDVVVAARVHSCAGGGASRATPQLRSASTAGGRAVRRDRCCIGAHRVHLPLAGMFRSASARWWYAVGVCVGWTAAWGVGVAARVHWRGGEPCDTTAAVGAHRVRLALAAMFDYATSFNQPLSFDTSSVTDMSCTREAEPCDATAAVGAHRVYRALAAMFYNATSFNQPLSFDTSSVTDMSWILR</sequence>
<evidence type="ECO:0008006" key="3">
    <source>
        <dbReference type="Google" id="ProtNLM"/>
    </source>
</evidence>
<dbReference type="InterPro" id="IPR005046">
    <property type="entry name" value="DUF285"/>
</dbReference>
<keyword evidence="2" id="KW-1185">Reference proteome</keyword>
<reference evidence="1 2" key="1">
    <citation type="journal article" date="2024" name="Science">
        <title>Giant polyketide synthase enzymes in the biosynthesis of giant marine polyether toxins.</title>
        <authorList>
            <person name="Fallon T.R."/>
            <person name="Shende V.V."/>
            <person name="Wierzbicki I.H."/>
            <person name="Pendleton A.L."/>
            <person name="Watervoot N.F."/>
            <person name="Auber R.P."/>
            <person name="Gonzalez D.J."/>
            <person name="Wisecaver J.H."/>
            <person name="Moore B.S."/>
        </authorList>
    </citation>
    <scope>NUCLEOTIDE SEQUENCE [LARGE SCALE GENOMIC DNA]</scope>
    <source>
        <strain evidence="1 2">12B1</strain>
    </source>
</reference>
<dbReference type="InterPro" id="IPR011889">
    <property type="entry name" value="Liste_lipo_26"/>
</dbReference>
<organism evidence="1 2">
    <name type="scientific">Prymnesium parvum</name>
    <name type="common">Toxic golden alga</name>
    <dbReference type="NCBI Taxonomy" id="97485"/>
    <lineage>
        <taxon>Eukaryota</taxon>
        <taxon>Haptista</taxon>
        <taxon>Haptophyta</taxon>
        <taxon>Prymnesiophyceae</taxon>
        <taxon>Prymnesiales</taxon>
        <taxon>Prymnesiaceae</taxon>
        <taxon>Prymnesium</taxon>
    </lineage>
</organism>
<proteinExistence type="predicted"/>
<dbReference type="AlphaFoldDB" id="A0AB34JMR1"/>
<comment type="caution">
    <text evidence="1">The sequence shown here is derived from an EMBL/GenBank/DDBJ whole genome shotgun (WGS) entry which is preliminary data.</text>
</comment>
<gene>
    <name evidence="1" type="ORF">AB1Y20_017785</name>
</gene>
<dbReference type="EMBL" id="JBGBPQ010000006">
    <property type="protein sequence ID" value="KAL1522815.1"/>
    <property type="molecule type" value="Genomic_DNA"/>
</dbReference>
<evidence type="ECO:0000313" key="1">
    <source>
        <dbReference type="EMBL" id="KAL1522815.1"/>
    </source>
</evidence>
<dbReference type="Pfam" id="PF03382">
    <property type="entry name" value="DUF285"/>
    <property type="match status" value="2"/>
</dbReference>
<dbReference type="Proteomes" id="UP001515480">
    <property type="component" value="Unassembled WGS sequence"/>
</dbReference>
<evidence type="ECO:0000313" key="2">
    <source>
        <dbReference type="Proteomes" id="UP001515480"/>
    </source>
</evidence>